<evidence type="ECO:0000313" key="2">
    <source>
        <dbReference type="Proteomes" id="UP000483004"/>
    </source>
</evidence>
<sequence length="120" mass="13386">MATTTATSLPAPFTDLEPWVADWARPTRQERYDMRLSKTFDELAAFYDAIAPRAEQAIEYLNALDLDDLPDDATRLLQLLYSMILVSYAVNVFHQPRIPDSGAAFFDTTAEPAVSTGIGR</sequence>
<keyword evidence="2" id="KW-1185">Reference proteome</keyword>
<accession>A0A6L3W2H6</accession>
<reference evidence="1 2" key="1">
    <citation type="submission" date="2019-09" db="EMBL/GenBank/DDBJ databases">
        <title>Actinomadura physcomitrii sp. nov., a novel actinomycete isolated from moss [Physcomitrium sphaericum (Ludw) Fuernr].</title>
        <authorList>
            <person name="Liu C."/>
            <person name="Zhuang X."/>
        </authorList>
    </citation>
    <scope>NUCLEOTIDE SEQUENCE [LARGE SCALE GENOMIC DNA]</scope>
    <source>
        <strain evidence="1 2">CYP1-1B</strain>
    </source>
</reference>
<dbReference type="Proteomes" id="UP000483004">
    <property type="component" value="Unassembled WGS sequence"/>
</dbReference>
<proteinExistence type="predicted"/>
<organism evidence="1 2">
    <name type="scientific">Actinomadura montaniterrae</name>
    <dbReference type="NCBI Taxonomy" id="1803903"/>
    <lineage>
        <taxon>Bacteria</taxon>
        <taxon>Bacillati</taxon>
        <taxon>Actinomycetota</taxon>
        <taxon>Actinomycetes</taxon>
        <taxon>Streptosporangiales</taxon>
        <taxon>Thermomonosporaceae</taxon>
        <taxon>Actinomadura</taxon>
    </lineage>
</organism>
<protein>
    <submittedName>
        <fullName evidence="1">Uncharacterized protein</fullName>
    </submittedName>
</protein>
<dbReference type="AlphaFoldDB" id="A0A6L3W2H6"/>
<name>A0A6L3W2H6_9ACTN</name>
<dbReference type="EMBL" id="WBMR01000039">
    <property type="protein sequence ID" value="KAB2381258.1"/>
    <property type="molecule type" value="Genomic_DNA"/>
</dbReference>
<gene>
    <name evidence="1" type="ORF">F9B16_16160</name>
</gene>
<dbReference type="RefSeq" id="WP_151540899.1">
    <property type="nucleotide sequence ID" value="NZ_WBMR01000039.1"/>
</dbReference>
<evidence type="ECO:0000313" key="1">
    <source>
        <dbReference type="EMBL" id="KAB2381258.1"/>
    </source>
</evidence>
<comment type="caution">
    <text evidence="1">The sequence shown here is derived from an EMBL/GenBank/DDBJ whole genome shotgun (WGS) entry which is preliminary data.</text>
</comment>
<dbReference type="OrthoDB" id="3481269at2"/>